<evidence type="ECO:0000313" key="1">
    <source>
        <dbReference type="EMBL" id="WHP05507.1"/>
    </source>
</evidence>
<sequence length="305" mass="36798">MSNFEDINPLRSALNQLKDDDLIAALFLMEMDSELGNFRSFHRELDRNVMRAFIQKINTIKELSEIRQIIIHYYSAQSWRFIDDYLDQIYCLINRLNNRGKNLSKHKLDPRLLAFALNYYVADSRRWDRSINDINNGFFRLLFIIYCHPEYSQRSRELDIIEERYSSLINKHLVHFVKSDTVDFYRWAKNYMDSDDKYRSTIYTPITDEEYRTTVNIIFDRLFDENEDIYSALKDKMSNAWYQKTYRKKNKGKKAHHYALPKIALESLRILSFKWNMTQEKVIERLINERYIKECSDPNSGDSLY</sequence>
<proteinExistence type="predicted"/>
<organism evidence="1 2">
    <name type="scientific">Acinetobacter corruptisaponis</name>
    <dbReference type="NCBI Taxonomy" id="3045147"/>
    <lineage>
        <taxon>Bacteria</taxon>
        <taxon>Pseudomonadati</taxon>
        <taxon>Pseudomonadota</taxon>
        <taxon>Gammaproteobacteria</taxon>
        <taxon>Moraxellales</taxon>
        <taxon>Moraxellaceae</taxon>
        <taxon>Acinetobacter</taxon>
    </lineage>
</organism>
<accession>A0ABY8S1F8</accession>
<dbReference type="EMBL" id="CP125669">
    <property type="protein sequence ID" value="WHP05507.1"/>
    <property type="molecule type" value="Genomic_DNA"/>
</dbReference>
<dbReference type="RefSeq" id="WP_256414503.1">
    <property type="nucleotide sequence ID" value="NZ_CP125669.1"/>
</dbReference>
<protein>
    <submittedName>
        <fullName evidence="1">Uncharacterized protein</fullName>
    </submittedName>
</protein>
<gene>
    <name evidence="1" type="ORF">QLH32_16100</name>
</gene>
<dbReference type="Proteomes" id="UP001229836">
    <property type="component" value="Chromosome"/>
</dbReference>
<name>A0ABY8S1F8_9GAMM</name>
<reference evidence="1 2" key="1">
    <citation type="submission" date="2023-05" db="EMBL/GenBank/DDBJ databases">
        <title>The complete genome of Acinetobacter sp. nov KCTC 92772.</title>
        <authorList>
            <person name="Zhou G."/>
        </authorList>
    </citation>
    <scope>NUCLEOTIDE SEQUENCE [LARGE SCALE GENOMIC DNA]</scope>
    <source>
        <strain evidence="1 2">KCTC 92772</strain>
    </source>
</reference>
<keyword evidence="2" id="KW-1185">Reference proteome</keyword>
<evidence type="ECO:0000313" key="2">
    <source>
        <dbReference type="Proteomes" id="UP001229836"/>
    </source>
</evidence>